<dbReference type="RefSeq" id="WP_095901493.1">
    <property type="nucleotide sequence ID" value="NZ_CP022383.1"/>
</dbReference>
<reference evidence="2" key="1">
    <citation type="submission" date="2017-06" db="EMBL/GenBank/DDBJ databases">
        <title>Capnocytophaga spp. assemblies.</title>
        <authorList>
            <person name="Gulvik C.A."/>
        </authorList>
    </citation>
    <scope>NUCLEOTIDE SEQUENCE [LARGE SCALE GENOMIC DNA]</scope>
    <source>
        <strain evidence="2">H4486</strain>
    </source>
</reference>
<evidence type="ECO:0000313" key="1">
    <source>
        <dbReference type="EMBL" id="ATA79603.1"/>
    </source>
</evidence>
<evidence type="ECO:0000313" key="2">
    <source>
        <dbReference type="Proteomes" id="UP000217334"/>
    </source>
</evidence>
<organism evidence="1 2">
    <name type="scientific">Capnocytophaga sputigena</name>
    <dbReference type="NCBI Taxonomy" id="1019"/>
    <lineage>
        <taxon>Bacteria</taxon>
        <taxon>Pseudomonadati</taxon>
        <taxon>Bacteroidota</taxon>
        <taxon>Flavobacteriia</taxon>
        <taxon>Flavobacteriales</taxon>
        <taxon>Flavobacteriaceae</taxon>
        <taxon>Capnocytophaga</taxon>
    </lineage>
</organism>
<dbReference type="EMBL" id="CP022383">
    <property type="protein sequence ID" value="ATA79603.1"/>
    <property type="molecule type" value="Genomic_DNA"/>
</dbReference>
<gene>
    <name evidence="1" type="ORF">CGC59_07915</name>
</gene>
<protein>
    <submittedName>
        <fullName evidence="1">Uncharacterized protein</fullName>
    </submittedName>
</protein>
<sequence length="112" mass="13629">MKKFEFKYQFEFFCSPIWIEENVKNPTPRNVEIADLDINPYLKEELEELNHLYQEIFNDNYPPESDFKDTISEYIFVNRVLTSAELLEKEVGEQYTFVFDYPKWREKLANLL</sequence>
<proteinExistence type="predicted"/>
<dbReference type="AlphaFoldDB" id="A0A250F379"/>
<dbReference type="Proteomes" id="UP000217334">
    <property type="component" value="Chromosome"/>
</dbReference>
<name>A0A250F379_CAPSP</name>
<accession>A0A250F379</accession>